<comment type="caution">
    <text evidence="1">The sequence shown here is derived from an EMBL/GenBank/DDBJ whole genome shotgun (WGS) entry which is preliminary data.</text>
</comment>
<dbReference type="OrthoDB" id="10011285at2"/>
<reference evidence="1 2" key="1">
    <citation type="submission" date="2018-07" db="EMBL/GenBank/DDBJ databases">
        <title>Genomic Encyclopedia of Type Strains, Phase IV (KMG-IV): sequencing the most valuable type-strain genomes for metagenomic binning, comparative biology and taxonomic classification.</title>
        <authorList>
            <person name="Goeker M."/>
        </authorList>
    </citation>
    <scope>NUCLEOTIDE SEQUENCE [LARGE SCALE GENOMIC DNA]</scope>
    <source>
        <strain evidence="1 2">DSM 21352</strain>
    </source>
</reference>
<accession>A0A370FFJ9</accession>
<proteinExistence type="predicted"/>
<organism evidence="1 2">
    <name type="scientific">Pseudacidovorax intermedius</name>
    <dbReference type="NCBI Taxonomy" id="433924"/>
    <lineage>
        <taxon>Bacteria</taxon>
        <taxon>Pseudomonadati</taxon>
        <taxon>Pseudomonadota</taxon>
        <taxon>Betaproteobacteria</taxon>
        <taxon>Burkholderiales</taxon>
        <taxon>Comamonadaceae</taxon>
        <taxon>Pseudacidovorax</taxon>
    </lineage>
</organism>
<sequence length="145" mass="15560">MSGECIPLRRRVLDALAAAGTWVARADLDGFTHCASALDDTLADLVIDGTAEYRQHAGYRLVGDALARDALRRLHANPQDHRVVLGADEGAKGMRLAFAQRVPTVGLVHWVMHLPPIDDADAALARSLGVMQIFQDSKAPPEASA</sequence>
<evidence type="ECO:0000313" key="2">
    <source>
        <dbReference type="Proteomes" id="UP000255265"/>
    </source>
</evidence>
<keyword evidence="2" id="KW-1185">Reference proteome</keyword>
<dbReference type="Proteomes" id="UP000255265">
    <property type="component" value="Unassembled WGS sequence"/>
</dbReference>
<name>A0A370FFJ9_9BURK</name>
<evidence type="ECO:0000313" key="1">
    <source>
        <dbReference type="EMBL" id="RDI25196.1"/>
    </source>
</evidence>
<dbReference type="RefSeq" id="WP_114803027.1">
    <property type="nucleotide sequence ID" value="NZ_QQAV01000004.1"/>
</dbReference>
<gene>
    <name evidence="1" type="ORF">DFR41_104253</name>
</gene>
<dbReference type="AlphaFoldDB" id="A0A370FFJ9"/>
<protein>
    <submittedName>
        <fullName evidence="1">Uncharacterized protein</fullName>
    </submittedName>
</protein>
<dbReference type="EMBL" id="QQAV01000004">
    <property type="protein sequence ID" value="RDI25196.1"/>
    <property type="molecule type" value="Genomic_DNA"/>
</dbReference>